<dbReference type="GO" id="GO:0003677">
    <property type="term" value="F:DNA binding"/>
    <property type="evidence" value="ECO:0007669"/>
    <property type="project" value="UniProtKB-KW"/>
</dbReference>
<dbReference type="PRINTS" id="PR00039">
    <property type="entry name" value="HTHLYSR"/>
</dbReference>
<evidence type="ECO:0000313" key="6">
    <source>
        <dbReference type="EMBL" id="KGR79161.1"/>
    </source>
</evidence>
<sequence>MHLDQISTFVAVIESGSFNKASAKLFLSQPTITHRINKLESELGISLLVRGKKEVQLTQEGGIFLNYAKDILQSFQESLTKIESLKSEPSINFGYGFSLKLFMINNVISSITSLNHNTCYNFTAIKDVDVVSNLLENKIQIGFTRELLENDYLEFHLISDEPIYTVAGKKLGLSGNSKISFEKIIDENFIVPSRETLQNDFFITYLEARKANIKFRTNDVEIQKKLVIEGYGISYFTKENIIEEIYNNSIVPLQIEEFANISSPIYLAHRKDINNKMLQNIFDVLSKSIYKKKVITV</sequence>
<proteinExistence type="inferred from homology"/>
<protein>
    <recommendedName>
        <fullName evidence="5">HTH lysR-type domain-containing protein</fullName>
    </recommendedName>
</protein>
<name>A0A0A3I2V9_9BACL</name>
<dbReference type="FunFam" id="1.10.10.10:FF:000001">
    <property type="entry name" value="LysR family transcriptional regulator"/>
    <property type="match status" value="1"/>
</dbReference>
<dbReference type="EMBL" id="JPVN01000007">
    <property type="protein sequence ID" value="KGR79161.1"/>
    <property type="molecule type" value="Genomic_DNA"/>
</dbReference>
<dbReference type="STRING" id="1384049.CD29_07345"/>
<keyword evidence="3" id="KW-0238">DNA-binding</keyword>
<dbReference type="SUPFAM" id="SSF53850">
    <property type="entry name" value="Periplasmic binding protein-like II"/>
    <property type="match status" value="1"/>
</dbReference>
<keyword evidence="4" id="KW-0804">Transcription</keyword>
<dbReference type="Pfam" id="PF03466">
    <property type="entry name" value="LysR_substrate"/>
    <property type="match status" value="1"/>
</dbReference>
<dbReference type="Pfam" id="PF00126">
    <property type="entry name" value="HTH_1"/>
    <property type="match status" value="1"/>
</dbReference>
<organism evidence="6 7">
    <name type="scientific">Ureibacillus manganicus DSM 26584</name>
    <dbReference type="NCBI Taxonomy" id="1384049"/>
    <lineage>
        <taxon>Bacteria</taxon>
        <taxon>Bacillati</taxon>
        <taxon>Bacillota</taxon>
        <taxon>Bacilli</taxon>
        <taxon>Bacillales</taxon>
        <taxon>Caryophanaceae</taxon>
        <taxon>Ureibacillus</taxon>
    </lineage>
</organism>
<dbReference type="InterPro" id="IPR005119">
    <property type="entry name" value="LysR_subst-bd"/>
</dbReference>
<evidence type="ECO:0000256" key="4">
    <source>
        <dbReference type="ARBA" id="ARBA00023163"/>
    </source>
</evidence>
<dbReference type="GO" id="GO:0003700">
    <property type="term" value="F:DNA-binding transcription factor activity"/>
    <property type="evidence" value="ECO:0007669"/>
    <property type="project" value="InterPro"/>
</dbReference>
<comment type="caution">
    <text evidence="6">The sequence shown here is derived from an EMBL/GenBank/DDBJ whole genome shotgun (WGS) entry which is preliminary data.</text>
</comment>
<dbReference type="OrthoDB" id="9803735at2"/>
<comment type="similarity">
    <text evidence="1">Belongs to the LysR transcriptional regulatory family.</text>
</comment>
<evidence type="ECO:0000256" key="1">
    <source>
        <dbReference type="ARBA" id="ARBA00009437"/>
    </source>
</evidence>
<dbReference type="eggNOG" id="COG0583">
    <property type="taxonomic scope" value="Bacteria"/>
</dbReference>
<keyword evidence="2" id="KW-0805">Transcription regulation</keyword>
<dbReference type="Proteomes" id="UP000030416">
    <property type="component" value="Unassembled WGS sequence"/>
</dbReference>
<accession>A0A0A3I2V9</accession>
<dbReference type="PANTHER" id="PTHR30126">
    <property type="entry name" value="HTH-TYPE TRANSCRIPTIONAL REGULATOR"/>
    <property type="match status" value="1"/>
</dbReference>
<evidence type="ECO:0000313" key="7">
    <source>
        <dbReference type="Proteomes" id="UP000030416"/>
    </source>
</evidence>
<dbReference type="InterPro" id="IPR036390">
    <property type="entry name" value="WH_DNA-bd_sf"/>
</dbReference>
<evidence type="ECO:0000259" key="5">
    <source>
        <dbReference type="PROSITE" id="PS50931"/>
    </source>
</evidence>
<dbReference type="SUPFAM" id="SSF46785">
    <property type="entry name" value="Winged helix' DNA-binding domain"/>
    <property type="match status" value="1"/>
</dbReference>
<dbReference type="Gene3D" id="1.10.10.10">
    <property type="entry name" value="Winged helix-like DNA-binding domain superfamily/Winged helix DNA-binding domain"/>
    <property type="match status" value="1"/>
</dbReference>
<dbReference type="RefSeq" id="WP_052124042.1">
    <property type="nucleotide sequence ID" value="NZ_AVDA01000007.1"/>
</dbReference>
<dbReference type="Gene3D" id="3.40.190.290">
    <property type="match status" value="1"/>
</dbReference>
<keyword evidence="7" id="KW-1185">Reference proteome</keyword>
<evidence type="ECO:0000256" key="3">
    <source>
        <dbReference type="ARBA" id="ARBA00023125"/>
    </source>
</evidence>
<dbReference type="InterPro" id="IPR000847">
    <property type="entry name" value="LysR_HTH_N"/>
</dbReference>
<feature type="domain" description="HTH lysR-type" evidence="5">
    <location>
        <begin position="1"/>
        <end position="58"/>
    </location>
</feature>
<evidence type="ECO:0000256" key="2">
    <source>
        <dbReference type="ARBA" id="ARBA00023015"/>
    </source>
</evidence>
<dbReference type="PROSITE" id="PS50931">
    <property type="entry name" value="HTH_LYSR"/>
    <property type="match status" value="1"/>
</dbReference>
<dbReference type="CDD" id="cd05466">
    <property type="entry name" value="PBP2_LTTR_substrate"/>
    <property type="match status" value="1"/>
</dbReference>
<gene>
    <name evidence="6" type="ORF">CD29_07345</name>
</gene>
<reference evidence="6 7" key="1">
    <citation type="submission" date="2014-02" db="EMBL/GenBank/DDBJ databases">
        <title>Draft genome sequence of Lysinibacillus manganicus DSM 26584T.</title>
        <authorList>
            <person name="Zhang F."/>
            <person name="Wang G."/>
            <person name="Zhang L."/>
        </authorList>
    </citation>
    <scope>NUCLEOTIDE SEQUENCE [LARGE SCALE GENOMIC DNA]</scope>
    <source>
        <strain evidence="6 7">DSM 26584</strain>
    </source>
</reference>
<dbReference type="InterPro" id="IPR036388">
    <property type="entry name" value="WH-like_DNA-bd_sf"/>
</dbReference>
<dbReference type="AlphaFoldDB" id="A0A0A3I2V9"/>